<evidence type="ECO:0000256" key="1">
    <source>
        <dbReference type="SAM" id="MobiDB-lite"/>
    </source>
</evidence>
<organism evidence="2">
    <name type="scientific">Trichophyton rubrum CBS 288.86</name>
    <dbReference type="NCBI Taxonomy" id="1215330"/>
    <lineage>
        <taxon>Eukaryota</taxon>
        <taxon>Fungi</taxon>
        <taxon>Dikarya</taxon>
        <taxon>Ascomycota</taxon>
        <taxon>Pezizomycotina</taxon>
        <taxon>Eurotiomycetes</taxon>
        <taxon>Eurotiomycetidae</taxon>
        <taxon>Onygenales</taxon>
        <taxon>Arthrodermataceae</taxon>
        <taxon>Trichophyton</taxon>
    </lineage>
</organism>
<dbReference type="OrthoDB" id="4172788at2759"/>
<dbReference type="HOGENOM" id="CLU_1251460_0_0_1"/>
<gene>
    <name evidence="2" type="ORF">H103_02819</name>
</gene>
<evidence type="ECO:0000313" key="2">
    <source>
        <dbReference type="EMBL" id="EZF54362.1"/>
    </source>
</evidence>
<sequence length="246" mass="27759">MDRKRKATNELPNESRRIPGYNISNRCHLDLGRHASQGSTSVSDQNLVPGHDRILCETNLELVNSQQVQTYTQPSYPSKLDAREFVSARTSSSIHENSCIHSSSKVARVSSSSHPAMYSTGHHRTPTSNGNETRSSHQANLLGHQYRHLGQTAGTREYHSATSSMSQYRELQAGFMVSMGLSYSMRRYLEKNSQSHETNRALEDINRYFPQRVPSNGFIDPTINDYECEGQQMSVNSGTWFEKQGQ</sequence>
<dbReference type="AlphaFoldDB" id="A0A022W7M0"/>
<dbReference type="Proteomes" id="UP000023758">
    <property type="component" value="Unassembled WGS sequence"/>
</dbReference>
<accession>A0A022W7M0</accession>
<feature type="compositionally biased region" description="Polar residues" evidence="1">
    <location>
        <begin position="126"/>
        <end position="135"/>
    </location>
</feature>
<protein>
    <submittedName>
        <fullName evidence="2">Uncharacterized protein</fullName>
    </submittedName>
</protein>
<reference evidence="2" key="1">
    <citation type="submission" date="2014-02" db="EMBL/GenBank/DDBJ databases">
        <title>The Genome Sequence of Trichophyton rubrum (morphotype fischeri) CBS 288.86.</title>
        <authorList>
            <consortium name="The Broad Institute Genomics Platform"/>
            <person name="Cuomo C.A."/>
            <person name="White T.C."/>
            <person name="Graser Y."/>
            <person name="Martinez-Rossi N."/>
            <person name="Heitman J."/>
            <person name="Young S.K."/>
            <person name="Zeng Q."/>
            <person name="Gargeya S."/>
            <person name="Abouelleil A."/>
            <person name="Alvarado L."/>
            <person name="Chapman S.B."/>
            <person name="Gainer-Dewar J."/>
            <person name="Goldberg J."/>
            <person name="Griggs A."/>
            <person name="Gujja S."/>
            <person name="Hansen M."/>
            <person name="Howarth C."/>
            <person name="Imamovic A."/>
            <person name="Larimer J."/>
            <person name="Martinez D."/>
            <person name="Murphy C."/>
            <person name="Pearson M.D."/>
            <person name="Persinoti G."/>
            <person name="Poon T."/>
            <person name="Priest M."/>
            <person name="Roberts A.D."/>
            <person name="Saif S."/>
            <person name="Shea T.D."/>
            <person name="Sykes S.N."/>
            <person name="Wortman J."/>
            <person name="Nusbaum C."/>
            <person name="Birren B."/>
        </authorList>
    </citation>
    <scope>NUCLEOTIDE SEQUENCE [LARGE SCALE GENOMIC DNA]</scope>
    <source>
        <strain evidence="2">CBS 288.86</strain>
    </source>
</reference>
<feature type="region of interest" description="Disordered" evidence="1">
    <location>
        <begin position="114"/>
        <end position="135"/>
    </location>
</feature>
<dbReference type="EMBL" id="KK207790">
    <property type="protein sequence ID" value="EZF54362.1"/>
    <property type="molecule type" value="Genomic_DNA"/>
</dbReference>
<name>A0A022W7M0_TRIRU</name>
<proteinExistence type="predicted"/>